<dbReference type="RefSeq" id="WP_158227818.1">
    <property type="nucleotide sequence ID" value="NZ_CWGJ01000012.1"/>
</dbReference>
<dbReference type="SUPFAM" id="SSF56801">
    <property type="entry name" value="Acetyl-CoA synthetase-like"/>
    <property type="match status" value="1"/>
</dbReference>
<dbReference type="Proteomes" id="UP000220251">
    <property type="component" value="Unassembled WGS sequence"/>
</dbReference>
<dbReference type="GO" id="GO:0005524">
    <property type="term" value="F:ATP binding"/>
    <property type="evidence" value="ECO:0007669"/>
    <property type="project" value="UniProtKB-KW"/>
</dbReference>
<dbReference type="CDD" id="cd05907">
    <property type="entry name" value="VL_LC_FACS_like"/>
    <property type="match status" value="1"/>
</dbReference>
<proteinExistence type="predicted"/>
<organism evidence="4 5">
    <name type="scientific">Estrella lausannensis</name>
    <dbReference type="NCBI Taxonomy" id="483423"/>
    <lineage>
        <taxon>Bacteria</taxon>
        <taxon>Pseudomonadati</taxon>
        <taxon>Chlamydiota</taxon>
        <taxon>Chlamydiia</taxon>
        <taxon>Parachlamydiales</taxon>
        <taxon>Candidatus Criblamydiaceae</taxon>
        <taxon>Estrella</taxon>
    </lineage>
</organism>
<keyword evidence="2" id="KW-0067">ATP-binding</keyword>
<dbReference type="PANTHER" id="PTHR43272">
    <property type="entry name" value="LONG-CHAIN-FATTY-ACID--COA LIGASE"/>
    <property type="match status" value="1"/>
</dbReference>
<gene>
    <name evidence="4" type="primary">fadD</name>
    <name evidence="4" type="ORF">ELAC_1161</name>
</gene>
<name>A0A0H5DS05_9BACT</name>
<dbReference type="GO" id="GO:0004467">
    <property type="term" value="F:long-chain fatty acid-CoA ligase activity"/>
    <property type="evidence" value="ECO:0007669"/>
    <property type="project" value="UniProtKB-EC"/>
</dbReference>
<reference evidence="5" key="1">
    <citation type="submission" date="2015-06" db="EMBL/GenBank/DDBJ databases">
        <authorList>
            <person name="Bertelli C."/>
        </authorList>
    </citation>
    <scope>NUCLEOTIDE SEQUENCE [LARGE SCALE GENOMIC DNA]</scope>
    <source>
        <strain evidence="5">CRIB-30</strain>
    </source>
</reference>
<dbReference type="PROSITE" id="PS00455">
    <property type="entry name" value="AMP_BINDING"/>
    <property type="match status" value="1"/>
</dbReference>
<dbReference type="OrthoDB" id="9803968at2"/>
<dbReference type="AlphaFoldDB" id="A0A0H5DS05"/>
<accession>A0A0H5DS05</accession>
<keyword evidence="1" id="KW-0547">Nucleotide-binding</keyword>
<dbReference type="Gene3D" id="3.40.50.12780">
    <property type="entry name" value="N-terminal domain of ligase-like"/>
    <property type="match status" value="1"/>
</dbReference>
<dbReference type="PANTHER" id="PTHR43272:SF33">
    <property type="entry name" value="AMP-BINDING DOMAIN-CONTAINING PROTEIN-RELATED"/>
    <property type="match status" value="1"/>
</dbReference>
<dbReference type="Pfam" id="PF00501">
    <property type="entry name" value="AMP-binding"/>
    <property type="match status" value="1"/>
</dbReference>
<protein>
    <submittedName>
        <fullName evidence="4">Long-chain-fatty-acid--CoA ligase</fullName>
        <ecNumber evidence="4">6.2.1.3</ecNumber>
    </submittedName>
</protein>
<dbReference type="EMBL" id="CWGJ01000012">
    <property type="protein sequence ID" value="CRX38504.1"/>
    <property type="molecule type" value="Genomic_DNA"/>
</dbReference>
<feature type="domain" description="AMP-dependent synthetase/ligase" evidence="3">
    <location>
        <begin position="32"/>
        <end position="411"/>
    </location>
</feature>
<evidence type="ECO:0000256" key="1">
    <source>
        <dbReference type="ARBA" id="ARBA00022741"/>
    </source>
</evidence>
<dbReference type="InterPro" id="IPR000873">
    <property type="entry name" value="AMP-dep_synth/lig_dom"/>
</dbReference>
<dbReference type="InterPro" id="IPR020845">
    <property type="entry name" value="AMP-binding_CS"/>
</dbReference>
<dbReference type="Pfam" id="PF23562">
    <property type="entry name" value="AMP-binding_C_3"/>
    <property type="match status" value="1"/>
</dbReference>
<dbReference type="EC" id="6.2.1.3" evidence="4"/>
<keyword evidence="5" id="KW-1185">Reference proteome</keyword>
<evidence type="ECO:0000313" key="4">
    <source>
        <dbReference type="EMBL" id="CRX38504.1"/>
    </source>
</evidence>
<dbReference type="InterPro" id="IPR042099">
    <property type="entry name" value="ANL_N_sf"/>
</dbReference>
<dbReference type="GO" id="GO:0016020">
    <property type="term" value="C:membrane"/>
    <property type="evidence" value="ECO:0007669"/>
    <property type="project" value="TreeGrafter"/>
</dbReference>
<evidence type="ECO:0000256" key="2">
    <source>
        <dbReference type="ARBA" id="ARBA00022840"/>
    </source>
</evidence>
<evidence type="ECO:0000313" key="5">
    <source>
        <dbReference type="Proteomes" id="UP000220251"/>
    </source>
</evidence>
<evidence type="ECO:0000259" key="3">
    <source>
        <dbReference type="Pfam" id="PF00501"/>
    </source>
</evidence>
<sequence>MEPINSFAELYRVLKGYKENPKLLAYQTDSGFEPVSSSEMLDSIKYFALGLKQLGIKKGDMIGILAGSSPRWTIADIAIAISGAVSIPLFANISHENYEFEMRQTEMKYLIVAGKEQWEMYEKHKELIETTINLYDEEVRHEAHRFSEIIEQGKALEEKQPQLFEEMLDMVNPNDLASIVYTSGSTGMPKGAMLTQKNLLAHAHFDPFSFDRDSDLYLNILPLAHIFGRTVNYIVLAKGISTFYLRDIKTVGKVCKELHPTMSVLVPRLLEKIYAKMLANVQNAGFLKRTLGQWAFDLANSEDDSSLYKQLMHPIADKIVYSALREALGGKFRVILTGGAALNPHLYHFFLDIGLPIYEGWGMTEACPVGLNLPGYLKIGSVGKSLQGMEVKLSPEGEILVKGPCKMLGYYKNPEATKRALDSEGWLHTGDKGKIDDEGFVYIIGRMKELFKLSTGKFIAPVPIEQILTKAPLIDMAMVVAEGRSFATALLFPDHEVLNALKKAHGKESASDEEFLSSDFVKQEMKRLLEELNKHVNHWEEVRDFRFITQPPAIETGELTPTMKLRRDFVSLKYKDAIESMYQVEPGAVDGDYGG</sequence>
<keyword evidence="4" id="KW-0436">Ligase</keyword>